<evidence type="ECO:0000259" key="3">
    <source>
        <dbReference type="SMART" id="SM00446"/>
    </source>
</evidence>
<dbReference type="SMART" id="SM00446">
    <property type="entry name" value="LRRcap"/>
    <property type="match status" value="3"/>
</dbReference>
<dbReference type="InterPro" id="IPR003591">
    <property type="entry name" value="Leu-rich_rpt_typical-subtyp"/>
</dbReference>
<dbReference type="EMBL" id="HE575324">
    <property type="protein sequence ID" value="CCC95126.1"/>
    <property type="molecule type" value="Genomic_DNA"/>
</dbReference>
<gene>
    <name evidence="4" type="ORF">TCIL3000_11_5400</name>
</gene>
<dbReference type="VEuPathDB" id="TriTrypDB:TcIL3000.11.5400"/>
<dbReference type="SUPFAM" id="SSF52058">
    <property type="entry name" value="L domain-like"/>
    <property type="match status" value="1"/>
</dbReference>
<dbReference type="FunFam" id="3.80.10.10:FF:002019">
    <property type="entry name" value="Protein CBG18939"/>
    <property type="match status" value="1"/>
</dbReference>
<feature type="domain" description="U2A'/phosphoprotein 32 family A C-terminal" evidence="3">
    <location>
        <begin position="243"/>
        <end position="261"/>
    </location>
</feature>
<dbReference type="InterPro" id="IPR025875">
    <property type="entry name" value="Leu-rich_rpt_4"/>
</dbReference>
<dbReference type="Pfam" id="PF14580">
    <property type="entry name" value="LRR_9"/>
    <property type="match status" value="1"/>
</dbReference>
<evidence type="ECO:0000256" key="1">
    <source>
        <dbReference type="ARBA" id="ARBA00022614"/>
    </source>
</evidence>
<dbReference type="InterPro" id="IPR032675">
    <property type="entry name" value="LRR_dom_sf"/>
</dbReference>
<feature type="domain" description="U2A'/phosphoprotein 32 family A C-terminal" evidence="3">
    <location>
        <begin position="1383"/>
        <end position="1401"/>
    </location>
</feature>
<reference evidence="4" key="1">
    <citation type="journal article" date="2012" name="Proc. Natl. Acad. Sci. U.S.A.">
        <title>Antigenic diversity is generated by distinct evolutionary mechanisms in African trypanosome species.</title>
        <authorList>
            <person name="Jackson A.P."/>
            <person name="Berry A."/>
            <person name="Aslett M."/>
            <person name="Allison H.C."/>
            <person name="Burton P."/>
            <person name="Vavrova-Anderson J."/>
            <person name="Brown R."/>
            <person name="Browne H."/>
            <person name="Corton N."/>
            <person name="Hauser H."/>
            <person name="Gamble J."/>
            <person name="Gilderthorp R."/>
            <person name="Marcello L."/>
            <person name="McQuillan J."/>
            <person name="Otto T.D."/>
            <person name="Quail M.A."/>
            <person name="Sanders M.J."/>
            <person name="van Tonder A."/>
            <person name="Ginger M.L."/>
            <person name="Field M.C."/>
            <person name="Barry J.D."/>
            <person name="Hertz-Fowler C."/>
            <person name="Berriman M."/>
        </authorList>
    </citation>
    <scope>NUCLEOTIDE SEQUENCE</scope>
    <source>
        <strain evidence="4">IL3000</strain>
    </source>
</reference>
<dbReference type="SMART" id="SM00369">
    <property type="entry name" value="LRR_TYP"/>
    <property type="match status" value="10"/>
</dbReference>
<dbReference type="PANTHER" id="PTHR46652:SF3">
    <property type="entry name" value="LEUCINE-RICH REPEAT-CONTAINING PROTEIN 9"/>
    <property type="match status" value="1"/>
</dbReference>
<feature type="domain" description="U2A'/phosphoprotein 32 family A C-terminal" evidence="3">
    <location>
        <begin position="1127"/>
        <end position="1145"/>
    </location>
</feature>
<dbReference type="Gene3D" id="3.80.10.10">
    <property type="entry name" value="Ribonuclease Inhibitor"/>
    <property type="match status" value="7"/>
</dbReference>
<organism evidence="4">
    <name type="scientific">Trypanosoma congolense (strain IL3000)</name>
    <dbReference type="NCBI Taxonomy" id="1068625"/>
    <lineage>
        <taxon>Eukaryota</taxon>
        <taxon>Discoba</taxon>
        <taxon>Euglenozoa</taxon>
        <taxon>Kinetoplastea</taxon>
        <taxon>Metakinetoplastina</taxon>
        <taxon>Trypanosomatida</taxon>
        <taxon>Trypanosomatidae</taxon>
        <taxon>Trypanosoma</taxon>
        <taxon>Nannomonas</taxon>
    </lineage>
</organism>
<accession>G0V0F5</accession>
<evidence type="ECO:0000313" key="4">
    <source>
        <dbReference type="EMBL" id="CCC95126.1"/>
    </source>
</evidence>
<name>G0V0F5_TRYCI</name>
<proteinExistence type="predicted"/>
<dbReference type="InterPro" id="IPR001611">
    <property type="entry name" value="Leu-rich_rpt"/>
</dbReference>
<dbReference type="SMART" id="SM00365">
    <property type="entry name" value="LRR_SD22"/>
    <property type="match status" value="11"/>
</dbReference>
<dbReference type="PANTHER" id="PTHR46652">
    <property type="entry name" value="LEUCINE-RICH REPEAT AND IQ DOMAIN-CONTAINING PROTEIN 1-RELATED"/>
    <property type="match status" value="1"/>
</dbReference>
<dbReference type="Pfam" id="PF12799">
    <property type="entry name" value="LRR_4"/>
    <property type="match status" value="1"/>
</dbReference>
<dbReference type="InterPro" id="IPR003603">
    <property type="entry name" value="U2A'_phosphoprotein32A_C"/>
</dbReference>
<protein>
    <submittedName>
        <fullName evidence="4">Putative leucine-rich repeat protein (LRRP)</fullName>
    </submittedName>
</protein>
<evidence type="ECO:0000256" key="2">
    <source>
        <dbReference type="ARBA" id="ARBA00022737"/>
    </source>
</evidence>
<dbReference type="PROSITE" id="PS51450">
    <property type="entry name" value="LRR"/>
    <property type="match status" value="8"/>
</dbReference>
<dbReference type="SUPFAM" id="SSF52075">
    <property type="entry name" value="Outer arm dynein light chain 1"/>
    <property type="match status" value="3"/>
</dbReference>
<sequence length="1497" mass="168640">MSYESDSSLGDHKEDGQCKVSPVVIEHLRGAITQAMKSTETSELVTLICDNSGITVEDFLQAPHEFTKMELFLLSTPHLPQLRLFPYLTVVKIIHVGLESMAPFSFLHYVEELWLCDNNITMIEGVQQMNNLKCLYLQGNLIESMNGITFLPNLQKLWLCRNRLQEINGLGLLPNIQSLWVASNRITSLEGAFEVSMTTLREINLSNNQIYFFSQLKNLSVLKSLRTLWLSDPLYGDAPIYHLSNYTTFSLQHLPHLEQLDGVAITMEQRSLTVSVFAKKSIYYSMRGAILDGNIAQMYKFAQKEADARRDNIRNAIRRLDTQLIKLGEHGRDGKYINRKVTSDEEAHRDILRRARETREVELEGIERQLLDAWKRTIFETESLHERLLLELNSCGSIRLEEGTEADSWFVNAGELLTSRFDAELYESTGVTNVKVNRVFRITCQGLRERFDNRIRELDVDLADTRNRRALVRLFSAVPRTAQDQRNFLYEVMTNGFPGLYAKDEGVPLTNSLFYADQDRLLSLKGNRTMFGITSHPEHLSAQILVSRLFLGKCVAEMGGGRESSADDGIDKASEQPFMSGRRKVTRKHYGEGVFSVYRAAEHNPSVKVWHVFDKCLLLPEYVIDFTYTTKSHLTVSPPYSIYDEKERMQLLLDKIMLMGAQDALNDARTAGYPLLSFLNWLDNNALHLYSNSETEKAIERAYELHQPMHQAPAIRGPLTDEVVESYVNNYGNFGESGVVHCDMSENNIDSVPGPLKTSVWSSLKTLFLHNNRIAEVSWQSLAVASPALEIIDIGNNEITRLEFESAVFPCLKKLCLCFNRCDVLEDLRQLVRAAPNLCILHVDQNPWMASKAAEPFCVSILPRLEQLNGVVIARHARLAYLRKRSIKLNQSSLQYIVSEEQKRRMESLSGVCTGNRFGNVLDDINASNNNNSDVIRSRYFEHVITDLSEKADAEQFILQSTGTGLSNSLLKSVRTFSLRCSLNTDLTWVSFLPQLRHLTLTSHLLEDATPLQQLRHLRTLNLSDNLINSTKFLEGMRLISLDLSENCLCEVDGISELTELRFLSLRHNLIESVVKLHNCNSLEELYLADNCIPDVRELCALQNLPKLVSMDAVGNLCAVRGNMDQLCEYRDCILYNMPKLKVLDGLPVAEADQQRARDTFAGRVSSELLVERVGPEGLWGEARDIDLSHCGLRELTMLDSFTGVQVVHLHHNSLERIDGLLPLMNVVALDLSHNRLAHCPVGKVLRNLTKLRSLSLESNHISDVTALCLALPQLQFLNIKGNDICSIESGLQDLTALRELLLDNNKLRILGAECFANNLELRDVSADDNLIRSIDGVQSLTQLNTLSLASNRLGDSRAVIHALRNSICLSSVTFSGNALARKAPYRAQMIASLPMLTVLDHREITEDERDRVELMRNAEIGGPHNVVLDTTFPAEAVVGARSSASVGHLRSLVMHQQRFPAPSTPRLQLPACKNPRGDHGRENIGKGLATRLNGGR</sequence>
<dbReference type="InterPro" id="IPR050836">
    <property type="entry name" value="SDS22/Internalin_LRR"/>
</dbReference>
<keyword evidence="1" id="KW-0433">Leucine-rich repeat</keyword>
<keyword evidence="2" id="KW-0677">Repeat</keyword>